<dbReference type="Pfam" id="PF03466">
    <property type="entry name" value="LysR_substrate"/>
    <property type="match status" value="1"/>
</dbReference>
<feature type="domain" description="HTH lysR-type" evidence="5">
    <location>
        <begin position="6"/>
        <end position="63"/>
    </location>
</feature>
<keyword evidence="3" id="KW-0238">DNA-binding</keyword>
<dbReference type="InterPro" id="IPR037402">
    <property type="entry name" value="YidZ_PBP2"/>
</dbReference>
<dbReference type="Gene3D" id="3.40.190.10">
    <property type="entry name" value="Periplasmic binding protein-like II"/>
    <property type="match status" value="2"/>
</dbReference>
<dbReference type="InterPro" id="IPR036390">
    <property type="entry name" value="WH_DNA-bd_sf"/>
</dbReference>
<dbReference type="Pfam" id="PF00126">
    <property type="entry name" value="HTH_1"/>
    <property type="match status" value="1"/>
</dbReference>
<evidence type="ECO:0000256" key="4">
    <source>
        <dbReference type="ARBA" id="ARBA00023163"/>
    </source>
</evidence>
<dbReference type="PANTHER" id="PTHR30118:SF15">
    <property type="entry name" value="TRANSCRIPTIONAL REGULATORY PROTEIN"/>
    <property type="match status" value="1"/>
</dbReference>
<evidence type="ECO:0000313" key="6">
    <source>
        <dbReference type="EMBL" id="QMW21571.1"/>
    </source>
</evidence>
<dbReference type="Gene3D" id="1.10.10.10">
    <property type="entry name" value="Winged helix-like DNA-binding domain superfamily/Winged helix DNA-binding domain"/>
    <property type="match status" value="1"/>
</dbReference>
<keyword evidence="7" id="KW-1185">Reference proteome</keyword>
<dbReference type="InterPro" id="IPR005119">
    <property type="entry name" value="LysR_subst-bd"/>
</dbReference>
<dbReference type="GO" id="GO:0003677">
    <property type="term" value="F:DNA binding"/>
    <property type="evidence" value="ECO:0007669"/>
    <property type="project" value="UniProtKB-KW"/>
</dbReference>
<dbReference type="InterPro" id="IPR050389">
    <property type="entry name" value="LysR-type_TF"/>
</dbReference>
<dbReference type="PROSITE" id="PS50931">
    <property type="entry name" value="HTH_LYSR"/>
    <property type="match status" value="1"/>
</dbReference>
<dbReference type="Proteomes" id="UP000515292">
    <property type="component" value="Chromosome"/>
</dbReference>
<evidence type="ECO:0000256" key="1">
    <source>
        <dbReference type="ARBA" id="ARBA00009437"/>
    </source>
</evidence>
<dbReference type="InterPro" id="IPR000847">
    <property type="entry name" value="LysR_HTH_N"/>
</dbReference>
<evidence type="ECO:0000259" key="5">
    <source>
        <dbReference type="PROSITE" id="PS50931"/>
    </source>
</evidence>
<comment type="similarity">
    <text evidence="1">Belongs to the LysR transcriptional regulatory family.</text>
</comment>
<keyword evidence="2" id="KW-0805">Transcription regulation</keyword>
<dbReference type="SUPFAM" id="SSF53850">
    <property type="entry name" value="Periplasmic binding protein-like II"/>
    <property type="match status" value="1"/>
</dbReference>
<dbReference type="RefSeq" id="WP_182294420.1">
    <property type="nucleotide sequence ID" value="NZ_CP059851.1"/>
</dbReference>
<dbReference type="GO" id="GO:0003700">
    <property type="term" value="F:DNA-binding transcription factor activity"/>
    <property type="evidence" value="ECO:0007669"/>
    <property type="project" value="InterPro"/>
</dbReference>
<protein>
    <submittedName>
        <fullName evidence="6">LysR family transcriptional regulator</fullName>
    </submittedName>
</protein>
<dbReference type="AlphaFoldDB" id="A0A7G5IDX9"/>
<dbReference type="EMBL" id="CP059851">
    <property type="protein sequence ID" value="QMW21571.1"/>
    <property type="molecule type" value="Genomic_DNA"/>
</dbReference>
<dbReference type="PANTHER" id="PTHR30118">
    <property type="entry name" value="HTH-TYPE TRANSCRIPTIONAL REGULATOR LEUO-RELATED"/>
    <property type="match status" value="1"/>
</dbReference>
<dbReference type="KEGG" id="sand:H3309_09055"/>
<evidence type="ECO:0000256" key="3">
    <source>
        <dbReference type="ARBA" id="ARBA00023125"/>
    </source>
</evidence>
<organism evidence="6 7">
    <name type="scientific">Sandaracinobacteroides saxicola</name>
    <dbReference type="NCBI Taxonomy" id="2759707"/>
    <lineage>
        <taxon>Bacteria</taxon>
        <taxon>Pseudomonadati</taxon>
        <taxon>Pseudomonadota</taxon>
        <taxon>Alphaproteobacteria</taxon>
        <taxon>Sphingomonadales</taxon>
        <taxon>Sphingosinicellaceae</taxon>
        <taxon>Sandaracinobacteroides</taxon>
    </lineage>
</organism>
<dbReference type="CDD" id="cd08417">
    <property type="entry name" value="PBP2_Nitroaromatics_like"/>
    <property type="match status" value="1"/>
</dbReference>
<name>A0A7G5IDX9_9SPHN</name>
<dbReference type="InterPro" id="IPR036388">
    <property type="entry name" value="WH-like_DNA-bd_sf"/>
</dbReference>
<keyword evidence="4" id="KW-0804">Transcription</keyword>
<dbReference type="SUPFAM" id="SSF46785">
    <property type="entry name" value="Winged helix' DNA-binding domain"/>
    <property type="match status" value="1"/>
</dbReference>
<accession>A0A7G5IDX9</accession>
<evidence type="ECO:0000313" key="7">
    <source>
        <dbReference type="Proteomes" id="UP000515292"/>
    </source>
</evidence>
<evidence type="ECO:0000256" key="2">
    <source>
        <dbReference type="ARBA" id="ARBA00023015"/>
    </source>
</evidence>
<sequence>MNLRGIDLNLLVVLDALLEEAHVSRAAHRLNLSQPAVSSALQRCRALFSDRLLERGRGGMTRTPLADTLRAPLRSILADVESLLDPQELPLDRIERVVRITTADDPAAQLACPLVENLTRTAPGVTVVFRPWLGQDSVVRELLDGDTDIAIAVFDREIENVEIRPLFDADYVVAMRTGHPAAAAFDLNAWLAYPHVVVSGRAEWRTPLDPHVSIMGHRRRVGLVVPSFQLVPAVLAATDLIAMLPRQSIAAHAHPEFALYPPPVAVDGFTLKVAWHSRQNLDRAVQHVTGIVRETFETASAQPTLLLEG</sequence>
<reference evidence="6 7" key="1">
    <citation type="submission" date="2020-07" db="EMBL/GenBank/DDBJ databases">
        <title>Complete genome sequence for Sandaracinobacter sp. M6.</title>
        <authorList>
            <person name="Tang Y."/>
            <person name="Liu Q."/>
            <person name="Guo Z."/>
            <person name="Lei P."/>
            <person name="Huang B."/>
        </authorList>
    </citation>
    <scope>NUCLEOTIDE SEQUENCE [LARGE SCALE GENOMIC DNA]</scope>
    <source>
        <strain evidence="6 7">M6</strain>
    </source>
</reference>
<proteinExistence type="inferred from homology"/>
<gene>
    <name evidence="6" type="ORF">H3309_09055</name>
</gene>